<organism evidence="2 3">
    <name type="scientific">Vigna angularis var. angularis</name>
    <dbReference type="NCBI Taxonomy" id="157739"/>
    <lineage>
        <taxon>Eukaryota</taxon>
        <taxon>Viridiplantae</taxon>
        <taxon>Streptophyta</taxon>
        <taxon>Embryophyta</taxon>
        <taxon>Tracheophyta</taxon>
        <taxon>Spermatophyta</taxon>
        <taxon>Magnoliopsida</taxon>
        <taxon>eudicotyledons</taxon>
        <taxon>Gunneridae</taxon>
        <taxon>Pentapetalae</taxon>
        <taxon>rosids</taxon>
        <taxon>fabids</taxon>
        <taxon>Fabales</taxon>
        <taxon>Fabaceae</taxon>
        <taxon>Papilionoideae</taxon>
        <taxon>50 kb inversion clade</taxon>
        <taxon>NPAAA clade</taxon>
        <taxon>indigoferoid/millettioid clade</taxon>
        <taxon>Phaseoleae</taxon>
        <taxon>Vigna</taxon>
    </lineage>
</organism>
<accession>A0A0S3T411</accession>
<protein>
    <submittedName>
        <fullName evidence="2">Uncharacterized protein</fullName>
    </submittedName>
</protein>
<feature type="non-terminal residue" evidence="2">
    <location>
        <position position="1"/>
    </location>
</feature>
<proteinExistence type="predicted"/>
<evidence type="ECO:0000256" key="1">
    <source>
        <dbReference type="SAM" id="Phobius"/>
    </source>
</evidence>
<dbReference type="AlphaFoldDB" id="A0A0S3T411"/>
<name>A0A0S3T411_PHAAN</name>
<evidence type="ECO:0000313" key="3">
    <source>
        <dbReference type="Proteomes" id="UP000291084"/>
    </source>
</evidence>
<keyword evidence="1" id="KW-0812">Transmembrane</keyword>
<keyword evidence="1" id="KW-0472">Membrane</keyword>
<evidence type="ECO:0000313" key="2">
    <source>
        <dbReference type="EMBL" id="BAT99992.1"/>
    </source>
</evidence>
<reference evidence="2 3" key="1">
    <citation type="journal article" date="2015" name="Sci. Rep.">
        <title>The power of single molecule real-time sequencing technology in the de novo assembly of a eukaryotic genome.</title>
        <authorList>
            <person name="Sakai H."/>
            <person name="Naito K."/>
            <person name="Ogiso-Tanaka E."/>
            <person name="Takahashi Y."/>
            <person name="Iseki K."/>
            <person name="Muto C."/>
            <person name="Satou K."/>
            <person name="Teruya K."/>
            <person name="Shiroma A."/>
            <person name="Shimoji M."/>
            <person name="Hirano T."/>
            <person name="Itoh T."/>
            <person name="Kaga A."/>
            <person name="Tomooka N."/>
        </authorList>
    </citation>
    <scope>NUCLEOTIDE SEQUENCE [LARGE SCALE GENOMIC DNA]</scope>
    <source>
        <strain evidence="3">cv. Shumari</strain>
    </source>
</reference>
<sequence length="115" mass="13319">FDLSDPLPFSNSSLRFSINPSREMKKLQRLLGQISSTFKRYVYLSFPFFMVLISFNILFLLAVFYLKEADTATKISMCVKLCVIVSVFSTRMLLLLKCLHYRDLAGKTILTRIAY</sequence>
<feature type="transmembrane region" description="Helical" evidence="1">
    <location>
        <begin position="41"/>
        <end position="66"/>
    </location>
</feature>
<dbReference type="Proteomes" id="UP000291084">
    <property type="component" value="Chromosome 10"/>
</dbReference>
<keyword evidence="1" id="KW-1133">Transmembrane helix</keyword>
<keyword evidence="3" id="KW-1185">Reference proteome</keyword>
<gene>
    <name evidence="2" type="primary">Vigan.10G154100</name>
    <name evidence="2" type="ORF">VIGAN_10154100</name>
</gene>
<dbReference type="EMBL" id="AP015043">
    <property type="protein sequence ID" value="BAT99992.1"/>
    <property type="molecule type" value="Genomic_DNA"/>
</dbReference>